<feature type="transmembrane region" description="Helical" evidence="6">
    <location>
        <begin position="92"/>
        <end position="113"/>
    </location>
</feature>
<evidence type="ECO:0000256" key="2">
    <source>
        <dbReference type="ARBA" id="ARBA00023136"/>
    </source>
</evidence>
<protein>
    <submittedName>
        <fullName evidence="7">Uncharacterized protein</fullName>
    </submittedName>
</protein>
<keyword evidence="1" id="KW-0962">Peroxisome biogenesis</keyword>
<feature type="transmembrane region" description="Helical" evidence="6">
    <location>
        <begin position="125"/>
        <end position="146"/>
    </location>
</feature>
<reference evidence="7" key="1">
    <citation type="journal article" date="2020" name="Stud. Mycol.">
        <title>101 Dothideomycetes genomes: a test case for predicting lifestyles and emergence of pathogens.</title>
        <authorList>
            <person name="Haridas S."/>
            <person name="Albert R."/>
            <person name="Binder M."/>
            <person name="Bloem J."/>
            <person name="Labutti K."/>
            <person name="Salamov A."/>
            <person name="Andreopoulos B."/>
            <person name="Baker S."/>
            <person name="Barry K."/>
            <person name="Bills G."/>
            <person name="Bluhm B."/>
            <person name="Cannon C."/>
            <person name="Castanera R."/>
            <person name="Culley D."/>
            <person name="Daum C."/>
            <person name="Ezra D."/>
            <person name="Gonzalez J."/>
            <person name="Henrissat B."/>
            <person name="Kuo A."/>
            <person name="Liang C."/>
            <person name="Lipzen A."/>
            <person name="Lutzoni F."/>
            <person name="Magnuson J."/>
            <person name="Mondo S."/>
            <person name="Nolan M."/>
            <person name="Ohm R."/>
            <person name="Pangilinan J."/>
            <person name="Park H.-J."/>
            <person name="Ramirez L."/>
            <person name="Alfaro M."/>
            <person name="Sun H."/>
            <person name="Tritt A."/>
            <person name="Yoshinaga Y."/>
            <person name="Zwiers L.-H."/>
            <person name="Turgeon B."/>
            <person name="Goodwin S."/>
            <person name="Spatafora J."/>
            <person name="Crous P."/>
            <person name="Grigoriev I."/>
        </authorList>
    </citation>
    <scope>NUCLEOTIDE SEQUENCE</scope>
    <source>
        <strain evidence="7">CBS 133067</strain>
    </source>
</reference>
<feature type="compositionally biased region" description="Basic and acidic residues" evidence="5">
    <location>
        <begin position="258"/>
        <end position="271"/>
    </location>
</feature>
<gene>
    <name evidence="7" type="ORF">NA57DRAFT_81111</name>
</gene>
<sequence>MLASVAKFLNNAVALEKTLRLVQALTQIGVALTTSQAAAAPWLLTRSQVAVSRRFFRLHKWIDCGTAALAIYSSGGLNDTIVLLNFSKQTFLSIYFFLEMLTISNAIGITNAQWELDIFREASKFWFYAIGTSFLTSAYAIMLIMFRVKPAADNNTNENASKSNPTTGTGPPEAELQKYRARFYKDFISDGCDLLIPGSFLGWIPAAPLYVGIAMSTSTLLTLSDLWAIIQYGRQEPNYYVALSQQLKGQRSQNGGSKEPRTAKENGVKEL</sequence>
<comment type="subcellular location">
    <subcellularLocation>
        <location evidence="4">Peroxisome membrane</location>
    </subcellularLocation>
</comment>
<keyword evidence="2 6" id="KW-0472">Membrane</keyword>
<dbReference type="GO" id="GO:0005778">
    <property type="term" value="C:peroxisomal membrane"/>
    <property type="evidence" value="ECO:0007669"/>
    <property type="project" value="UniProtKB-SubCell"/>
</dbReference>
<dbReference type="InterPro" id="IPR008733">
    <property type="entry name" value="PEX11"/>
</dbReference>
<evidence type="ECO:0000256" key="5">
    <source>
        <dbReference type="SAM" id="MobiDB-lite"/>
    </source>
</evidence>
<evidence type="ECO:0000313" key="7">
    <source>
        <dbReference type="EMBL" id="KAF2093609.1"/>
    </source>
</evidence>
<dbReference type="GO" id="GO:0016559">
    <property type="term" value="P:peroxisome fission"/>
    <property type="evidence" value="ECO:0007669"/>
    <property type="project" value="InterPro"/>
</dbReference>
<keyword evidence="6" id="KW-1133">Transmembrane helix</keyword>
<keyword evidence="8" id="KW-1185">Reference proteome</keyword>
<keyword evidence="3" id="KW-0576">Peroxisome</keyword>
<accession>A0A9P4M592</accession>
<dbReference type="Pfam" id="PF05648">
    <property type="entry name" value="PEX11"/>
    <property type="match status" value="1"/>
</dbReference>
<keyword evidence="6" id="KW-0812">Transmembrane</keyword>
<dbReference type="AlphaFoldDB" id="A0A9P4M592"/>
<evidence type="ECO:0000256" key="4">
    <source>
        <dbReference type="ARBA" id="ARBA00046271"/>
    </source>
</evidence>
<evidence type="ECO:0000256" key="3">
    <source>
        <dbReference type="ARBA" id="ARBA00023140"/>
    </source>
</evidence>
<dbReference type="PANTHER" id="PTHR12652:SF23">
    <property type="entry name" value="MICROBODY (PEROXISOME) PROLIFERATION PROTEIN PEROXIN 11B (EUROFUNG)"/>
    <property type="match status" value="1"/>
</dbReference>
<organism evidence="7 8">
    <name type="scientific">Rhizodiscina lignyota</name>
    <dbReference type="NCBI Taxonomy" id="1504668"/>
    <lineage>
        <taxon>Eukaryota</taxon>
        <taxon>Fungi</taxon>
        <taxon>Dikarya</taxon>
        <taxon>Ascomycota</taxon>
        <taxon>Pezizomycotina</taxon>
        <taxon>Dothideomycetes</taxon>
        <taxon>Pleosporomycetidae</taxon>
        <taxon>Aulographales</taxon>
        <taxon>Rhizodiscinaceae</taxon>
        <taxon>Rhizodiscina</taxon>
    </lineage>
</organism>
<dbReference type="OrthoDB" id="3636394at2759"/>
<evidence type="ECO:0000256" key="6">
    <source>
        <dbReference type="SAM" id="Phobius"/>
    </source>
</evidence>
<dbReference type="EMBL" id="ML978137">
    <property type="protein sequence ID" value="KAF2093609.1"/>
    <property type="molecule type" value="Genomic_DNA"/>
</dbReference>
<evidence type="ECO:0000256" key="1">
    <source>
        <dbReference type="ARBA" id="ARBA00022593"/>
    </source>
</evidence>
<dbReference type="Proteomes" id="UP000799772">
    <property type="component" value="Unassembled WGS sequence"/>
</dbReference>
<comment type="caution">
    <text evidence="7">The sequence shown here is derived from an EMBL/GenBank/DDBJ whole genome shotgun (WGS) entry which is preliminary data.</text>
</comment>
<dbReference type="PANTHER" id="PTHR12652">
    <property type="entry name" value="PEROXISOMAL BIOGENESIS FACTOR 11"/>
    <property type="match status" value="1"/>
</dbReference>
<evidence type="ECO:0000313" key="8">
    <source>
        <dbReference type="Proteomes" id="UP000799772"/>
    </source>
</evidence>
<feature type="region of interest" description="Disordered" evidence="5">
    <location>
        <begin position="250"/>
        <end position="271"/>
    </location>
</feature>
<name>A0A9P4M592_9PEZI</name>
<proteinExistence type="predicted"/>